<accession>A0A1Z4GR51</accession>
<proteinExistence type="predicted"/>
<organism evidence="1 2">
    <name type="scientific">Anabaenopsis circularis NIES-21</name>
    <dbReference type="NCBI Taxonomy" id="1085406"/>
    <lineage>
        <taxon>Bacteria</taxon>
        <taxon>Bacillati</taxon>
        <taxon>Cyanobacteriota</taxon>
        <taxon>Cyanophyceae</taxon>
        <taxon>Nostocales</taxon>
        <taxon>Nodulariaceae</taxon>
        <taxon>Anabaenopsis</taxon>
    </lineage>
</organism>
<evidence type="ECO:0000313" key="1">
    <source>
        <dbReference type="EMBL" id="BAY19969.1"/>
    </source>
</evidence>
<reference evidence="1 2" key="1">
    <citation type="submission" date="2017-06" db="EMBL/GenBank/DDBJ databases">
        <title>Genome sequencing of cyanobaciteial culture collection at National Institute for Environmental Studies (NIES).</title>
        <authorList>
            <person name="Hirose Y."/>
            <person name="Shimura Y."/>
            <person name="Fujisawa T."/>
            <person name="Nakamura Y."/>
            <person name="Kawachi M."/>
        </authorList>
    </citation>
    <scope>NUCLEOTIDE SEQUENCE [LARGE SCALE GENOMIC DNA]</scope>
    <source>
        <strain evidence="1 2">NIES-21</strain>
        <plasmid evidence="2">Plasmid1 dna</plasmid>
    </source>
</reference>
<dbReference type="AlphaFoldDB" id="A0A1Z4GR51"/>
<dbReference type="Proteomes" id="UP000218287">
    <property type="component" value="Plasmid Plasmid1 dna"/>
</dbReference>
<gene>
    <name evidence="1" type="ORF">NIES21_58390</name>
</gene>
<keyword evidence="1" id="KW-0614">Plasmid</keyword>
<name>A0A1Z4GR51_9CYAN</name>
<geneLocation type="plasmid" evidence="2">
    <name>Plasmid1 dna</name>
</geneLocation>
<keyword evidence="2" id="KW-1185">Reference proteome</keyword>
<protein>
    <submittedName>
        <fullName evidence="1">Uncharacterized protein</fullName>
    </submittedName>
</protein>
<sequence>MEPVTITTAAVLGFIFTKSSETLIQKATEAVLNKIKQLRDNIIKPRLQKYKKAQDEIEKFDQGSEADLKVLETYLDLEMIEDKKFAEQVQSLANEINKEFEKQGQGSNVMNVYGGKAYQQNQNQGKIYNADTITIHEKP</sequence>
<dbReference type="OrthoDB" id="532849at2"/>
<dbReference type="EMBL" id="AP018175">
    <property type="protein sequence ID" value="BAY19969.1"/>
    <property type="molecule type" value="Genomic_DNA"/>
</dbReference>
<evidence type="ECO:0000313" key="2">
    <source>
        <dbReference type="Proteomes" id="UP000218287"/>
    </source>
</evidence>